<evidence type="ECO:0000256" key="7">
    <source>
        <dbReference type="SAM" id="MobiDB-lite"/>
    </source>
</evidence>
<keyword evidence="3 9" id="KW-0808">Transferase</keyword>
<evidence type="ECO:0000313" key="9">
    <source>
        <dbReference type="EMBL" id="PLW74858.1"/>
    </source>
</evidence>
<dbReference type="GO" id="GO:0016020">
    <property type="term" value="C:membrane"/>
    <property type="evidence" value="ECO:0007669"/>
    <property type="project" value="UniProtKB-SubCell"/>
</dbReference>
<keyword evidence="10" id="KW-1185">Reference proteome</keyword>
<protein>
    <submittedName>
        <fullName evidence="9">N-acetylglucosaminyltransferase</fullName>
    </submittedName>
</protein>
<dbReference type="AlphaFoldDB" id="A0A2N5XK92"/>
<comment type="caution">
    <text evidence="9">The sequence shown here is derived from an EMBL/GenBank/DDBJ whole genome shotgun (WGS) entry which is preliminary data.</text>
</comment>
<feature type="transmembrane region" description="Helical" evidence="8">
    <location>
        <begin position="548"/>
        <end position="569"/>
    </location>
</feature>
<evidence type="ECO:0000313" key="10">
    <source>
        <dbReference type="Proteomes" id="UP000234881"/>
    </source>
</evidence>
<evidence type="ECO:0000256" key="8">
    <source>
        <dbReference type="SAM" id="Phobius"/>
    </source>
</evidence>
<keyword evidence="5 8" id="KW-1133">Transmembrane helix</keyword>
<feature type="region of interest" description="Disordered" evidence="7">
    <location>
        <begin position="660"/>
        <end position="680"/>
    </location>
</feature>
<evidence type="ECO:0000256" key="6">
    <source>
        <dbReference type="ARBA" id="ARBA00023136"/>
    </source>
</evidence>
<reference evidence="9 10" key="1">
    <citation type="submission" date="2018-01" db="EMBL/GenBank/DDBJ databases">
        <title>The draft genome sequence of Cohaesibacter sp. H1304.</title>
        <authorList>
            <person name="Wang N.-N."/>
            <person name="Du Z.-J."/>
        </authorList>
    </citation>
    <scope>NUCLEOTIDE SEQUENCE [LARGE SCALE GENOMIC DNA]</scope>
    <source>
        <strain evidence="9 10">H1304</strain>
    </source>
</reference>
<dbReference type="EMBL" id="PKUQ01000055">
    <property type="protein sequence ID" value="PLW74858.1"/>
    <property type="molecule type" value="Genomic_DNA"/>
</dbReference>
<dbReference type="SUPFAM" id="SSF53448">
    <property type="entry name" value="Nucleotide-diphospho-sugar transferases"/>
    <property type="match status" value="1"/>
</dbReference>
<keyword evidence="6 8" id="KW-0472">Membrane</keyword>
<dbReference type="Gene3D" id="3.90.550.10">
    <property type="entry name" value="Spore Coat Polysaccharide Biosynthesis Protein SpsA, Chain A"/>
    <property type="match status" value="1"/>
</dbReference>
<dbReference type="OrthoDB" id="7431422at2"/>
<dbReference type="InterPro" id="IPR029044">
    <property type="entry name" value="Nucleotide-diphossugar_trans"/>
</dbReference>
<sequence>MTFLSQGPKKPDPIAAVPLLNSDMSAHYADTPSTPEREKRPETDALILPFHLSLLCSSRVSAQQLLDFRQTAPLFHGINLAQHWILEGHLDEALYFMMAAKRLGIPFIGKLDADDLSDLQQEWSLEDLKNINCALTKSMAKLNGLAPRPSSQVVCAPHGAALDRLAKCLTEQPDLRNRVCLTTPTMLLEAQQKHTSQRALNDHVYRLKETMPHMSSHNRFGKIATIGLISIVSCIGLSCIVWSQIAIFFNFLTLSIFLSLAFLRLMAYRALPRIRSQAKQSFSRLQTAHAALSYWPSYTVLVPLYREADMIQDLVAALSGLSYPRDCLDIQLLVEADDTETQAALTTIKLPAYMSIVQIPVHGPRTKPKALNFALSFVQSDLVVIYDAEDRPHPNQLKEAALRMEAGGPSLGCLQGRLAIDNADANFLTRQFALEYAALFDGLLPFLADERLPVPLGGTSNHFRTSILKQVGGWDPYNVTEDADLGLRLTRLGYRIEILQHDTWEEAPERYAAWVKQRSRWFKGWMQTWLVHMRRPRTLYGDLGRSRFLAFQVMIGGMLVSALIHPLYIVSFTTSFAAITFNIGTDSTLFWSLMVANGANLVMGYGGAMLLAHRTARSRYGYGWRQVLAMPLYWLMMTPAAWRAFLQLLISPHHWEKTQHGLSKQRPPVANAHKRQKQGP</sequence>
<feature type="transmembrane region" description="Helical" evidence="8">
    <location>
        <begin position="589"/>
        <end position="611"/>
    </location>
</feature>
<accession>A0A2N5XK92</accession>
<keyword evidence="4 8" id="KW-0812">Transmembrane</keyword>
<evidence type="ECO:0000256" key="3">
    <source>
        <dbReference type="ARBA" id="ARBA00022679"/>
    </source>
</evidence>
<dbReference type="GO" id="GO:0016757">
    <property type="term" value="F:glycosyltransferase activity"/>
    <property type="evidence" value="ECO:0007669"/>
    <property type="project" value="UniProtKB-KW"/>
</dbReference>
<dbReference type="PANTHER" id="PTHR43867">
    <property type="entry name" value="CELLULOSE SYNTHASE CATALYTIC SUBUNIT A [UDP-FORMING]"/>
    <property type="match status" value="1"/>
</dbReference>
<proteinExistence type="predicted"/>
<feature type="transmembrane region" description="Helical" evidence="8">
    <location>
        <begin position="251"/>
        <end position="271"/>
    </location>
</feature>
<evidence type="ECO:0000256" key="4">
    <source>
        <dbReference type="ARBA" id="ARBA00022692"/>
    </source>
</evidence>
<evidence type="ECO:0000256" key="5">
    <source>
        <dbReference type="ARBA" id="ARBA00022989"/>
    </source>
</evidence>
<evidence type="ECO:0000256" key="2">
    <source>
        <dbReference type="ARBA" id="ARBA00022676"/>
    </source>
</evidence>
<dbReference type="Pfam" id="PF13641">
    <property type="entry name" value="Glyco_tranf_2_3"/>
    <property type="match status" value="1"/>
</dbReference>
<keyword evidence="2 9" id="KW-0328">Glycosyltransferase</keyword>
<organism evidence="9 10">
    <name type="scientific">Cohaesibacter celericrescens</name>
    <dbReference type="NCBI Taxonomy" id="2067669"/>
    <lineage>
        <taxon>Bacteria</taxon>
        <taxon>Pseudomonadati</taxon>
        <taxon>Pseudomonadota</taxon>
        <taxon>Alphaproteobacteria</taxon>
        <taxon>Hyphomicrobiales</taxon>
        <taxon>Cohaesibacteraceae</taxon>
    </lineage>
</organism>
<feature type="transmembrane region" description="Helical" evidence="8">
    <location>
        <begin position="223"/>
        <end position="245"/>
    </location>
</feature>
<name>A0A2N5XK92_9HYPH</name>
<dbReference type="Proteomes" id="UP000234881">
    <property type="component" value="Unassembled WGS sequence"/>
</dbReference>
<comment type="subcellular location">
    <subcellularLocation>
        <location evidence="1">Membrane</location>
        <topology evidence="1">Multi-pass membrane protein</topology>
    </subcellularLocation>
</comment>
<dbReference type="CDD" id="cd06427">
    <property type="entry name" value="CESA_like_2"/>
    <property type="match status" value="1"/>
</dbReference>
<dbReference type="RefSeq" id="WP_101535756.1">
    <property type="nucleotide sequence ID" value="NZ_PKUQ01000055.1"/>
</dbReference>
<dbReference type="PANTHER" id="PTHR43867:SF2">
    <property type="entry name" value="CELLULOSE SYNTHASE CATALYTIC SUBUNIT A [UDP-FORMING]"/>
    <property type="match status" value="1"/>
</dbReference>
<dbReference type="InterPro" id="IPR050321">
    <property type="entry name" value="Glycosyltr_2/OpgH_subfam"/>
</dbReference>
<evidence type="ECO:0000256" key="1">
    <source>
        <dbReference type="ARBA" id="ARBA00004141"/>
    </source>
</evidence>
<gene>
    <name evidence="9" type="ORF">C0081_21295</name>
</gene>